<organism evidence="2 3">
    <name type="scientific">Vreelandella sedimenti</name>
    <dbReference type="NCBI Taxonomy" id="2729618"/>
    <lineage>
        <taxon>Bacteria</taxon>
        <taxon>Pseudomonadati</taxon>
        <taxon>Pseudomonadota</taxon>
        <taxon>Gammaproteobacteria</taxon>
        <taxon>Oceanospirillales</taxon>
        <taxon>Halomonadaceae</taxon>
        <taxon>Vreelandella</taxon>
    </lineage>
</organism>
<evidence type="ECO:0000313" key="3">
    <source>
        <dbReference type="Proteomes" id="UP000520876"/>
    </source>
</evidence>
<evidence type="ECO:0000313" key="2">
    <source>
        <dbReference type="EMBL" id="NYT75130.1"/>
    </source>
</evidence>
<dbReference type="RefSeq" id="WP_180096036.1">
    <property type="nucleotide sequence ID" value="NZ_CAXAZJ010000018.1"/>
</dbReference>
<reference evidence="2 3" key="1">
    <citation type="submission" date="2020-07" db="EMBL/GenBank/DDBJ databases">
        <title>Halomonas sp. QX-2 draft genome sequence.</title>
        <authorList>
            <person name="Qiu X."/>
        </authorList>
    </citation>
    <scope>NUCLEOTIDE SEQUENCE [LARGE SCALE GENOMIC DNA]</scope>
    <source>
        <strain evidence="2 3">QX-2</strain>
    </source>
</reference>
<dbReference type="EMBL" id="JACCGK010000029">
    <property type="protein sequence ID" value="NYT75130.1"/>
    <property type="molecule type" value="Genomic_DNA"/>
</dbReference>
<keyword evidence="3" id="KW-1185">Reference proteome</keyword>
<accession>A0A7Z0NBH5</accession>
<comment type="caution">
    <text evidence="2">The sequence shown here is derived from an EMBL/GenBank/DDBJ whole genome shotgun (WGS) entry which is preliminary data.</text>
</comment>
<dbReference type="Gene3D" id="3.40.91.30">
    <property type="match status" value="1"/>
</dbReference>
<dbReference type="InterPro" id="IPR014833">
    <property type="entry name" value="TnsA_N"/>
</dbReference>
<dbReference type="Proteomes" id="UP000520876">
    <property type="component" value="Unassembled WGS sequence"/>
</dbReference>
<dbReference type="AlphaFoldDB" id="A0A7Z0NBH5"/>
<evidence type="ECO:0000259" key="1">
    <source>
        <dbReference type="Pfam" id="PF08722"/>
    </source>
</evidence>
<proteinExistence type="predicted"/>
<name>A0A7Z0NBH5_9GAMM</name>
<dbReference type="GO" id="GO:0004519">
    <property type="term" value="F:endonuclease activity"/>
    <property type="evidence" value="ECO:0007669"/>
    <property type="project" value="UniProtKB-KW"/>
</dbReference>
<keyword evidence="2" id="KW-0540">Nuclease</keyword>
<gene>
    <name evidence="2" type="ORF">HZU72_22345</name>
</gene>
<keyword evidence="2" id="KW-0255">Endonuclease</keyword>
<feature type="domain" description="TnsA endonuclease N-terminal" evidence="1">
    <location>
        <begin position="43"/>
        <end position="119"/>
    </location>
</feature>
<keyword evidence="2" id="KW-0378">Hydrolase</keyword>
<sequence length="206" mass="23529">MYRRKLRHSRVKNLYKFASAKNHNVLTVESSLEFDACFHFEYSDDVVSYEAQPEGFYYCYEAKTLPYTPDFRLVNSSGSATLVEIKPASIFSKSDVKQRLLAKRQAARVQGLNLILVTDRQIRVKPMLDNLKLLHRYSGLASMTTCHYLVLDVIRKSGVIKVQSVLEKISADEGEVMCSILSLLQLRVIKANLDLETLGRDTTIWC</sequence>
<protein>
    <submittedName>
        <fullName evidence="2">TnsA endonuclease N-terminal domain-containing protein</fullName>
    </submittedName>
</protein>
<dbReference type="Pfam" id="PF08722">
    <property type="entry name" value="Tn7_TnsA-like_N"/>
    <property type="match status" value="1"/>
</dbReference>